<dbReference type="InterPro" id="IPR035969">
    <property type="entry name" value="Rab-GAP_TBC_sf"/>
</dbReference>
<keyword evidence="3" id="KW-1185">Reference proteome</keyword>
<organism evidence="2 3">
    <name type="scientific">Tritrichomonas foetus</name>
    <dbReference type="NCBI Taxonomy" id="1144522"/>
    <lineage>
        <taxon>Eukaryota</taxon>
        <taxon>Metamonada</taxon>
        <taxon>Parabasalia</taxon>
        <taxon>Tritrichomonadida</taxon>
        <taxon>Tritrichomonadidae</taxon>
        <taxon>Tritrichomonas</taxon>
    </lineage>
</organism>
<accession>A0A1J4JMN7</accession>
<proteinExistence type="predicted"/>
<dbReference type="RefSeq" id="XP_068353521.1">
    <property type="nucleotide sequence ID" value="XM_068508802.1"/>
</dbReference>
<dbReference type="SUPFAM" id="SSF47923">
    <property type="entry name" value="Ypt/Rab-GAP domain of gyp1p"/>
    <property type="match status" value="1"/>
</dbReference>
<reference evidence="2" key="1">
    <citation type="submission" date="2016-10" db="EMBL/GenBank/DDBJ databases">
        <authorList>
            <person name="Benchimol M."/>
            <person name="Almeida L.G."/>
            <person name="Vasconcelos A.T."/>
            <person name="Perreira-Neves A."/>
            <person name="Rosa I.A."/>
            <person name="Tasca T."/>
            <person name="Bogo M.R."/>
            <person name="de Souza W."/>
        </authorList>
    </citation>
    <scope>NUCLEOTIDE SEQUENCE [LARGE SCALE GENOMIC DNA]</scope>
    <source>
        <strain evidence="2">K</strain>
    </source>
</reference>
<dbReference type="VEuPathDB" id="TrichDB:TRFO_32979"/>
<dbReference type="GeneID" id="94843506"/>
<dbReference type="AlphaFoldDB" id="A0A1J4JMN7"/>
<protein>
    <recommendedName>
        <fullName evidence="1">Rab-GAP TBC domain-containing protein</fullName>
    </recommendedName>
</protein>
<comment type="caution">
    <text evidence="2">The sequence shown here is derived from an EMBL/GenBank/DDBJ whole genome shotgun (WGS) entry which is preliminary data.</text>
</comment>
<name>A0A1J4JMN7_9EUKA</name>
<dbReference type="InterPro" id="IPR000195">
    <property type="entry name" value="Rab-GAP-TBC_dom"/>
</dbReference>
<feature type="domain" description="Rab-GAP TBC" evidence="1">
    <location>
        <begin position="1"/>
        <end position="251"/>
    </location>
</feature>
<evidence type="ECO:0000313" key="2">
    <source>
        <dbReference type="EMBL" id="OHT00385.1"/>
    </source>
</evidence>
<gene>
    <name evidence="2" type="ORF">TRFO_32979</name>
</gene>
<evidence type="ECO:0000259" key="1">
    <source>
        <dbReference type="PROSITE" id="PS50086"/>
    </source>
</evidence>
<dbReference type="Proteomes" id="UP000179807">
    <property type="component" value="Unassembled WGS sequence"/>
</dbReference>
<dbReference type="Gene3D" id="1.10.472.80">
    <property type="entry name" value="Ypt/Rab-GAP domain of gyp1p, domain 3"/>
    <property type="match status" value="1"/>
</dbReference>
<dbReference type="EMBL" id="MLAK01000958">
    <property type="protein sequence ID" value="OHT00385.1"/>
    <property type="molecule type" value="Genomic_DNA"/>
</dbReference>
<sequence length="301" mass="36229">MSRVTRCWLFDPVPNIKDVQEFFLPNKDFASRQYRSWIKEFHVNTKKIDQYTTHYQHILAENDKNYESYEIISLPNEKNILNDLKRTLGAIRENYNYKMAPNDTEKILFCKILRIILVMQSDEKTRLFFRYRQTMIDLLLPIYHVVWCALYNDDLDIIKIEAITKVAFCKFMKKSKHIYKIPGSPNFESRMSEIRNNYETKLREIAPSAVKILDNSQIDLLYFSKWYFLVFTQEFNFHIVIQIWNFLILHGMDKFNKELIKLCGKVLENLFLEFVGKSLTQKEIYSMMQDIKKVPIFTLFR</sequence>
<dbReference type="GO" id="GO:0005096">
    <property type="term" value="F:GTPase activator activity"/>
    <property type="evidence" value="ECO:0007669"/>
    <property type="project" value="TreeGrafter"/>
</dbReference>
<dbReference type="Pfam" id="PF00566">
    <property type="entry name" value="RabGAP-TBC"/>
    <property type="match status" value="1"/>
</dbReference>
<dbReference type="PANTHER" id="PTHR22957">
    <property type="entry name" value="TBC1 DOMAIN FAMILY MEMBER GTPASE-ACTIVATING PROTEIN"/>
    <property type="match status" value="1"/>
</dbReference>
<dbReference type="PROSITE" id="PS50086">
    <property type="entry name" value="TBC_RABGAP"/>
    <property type="match status" value="1"/>
</dbReference>
<evidence type="ECO:0000313" key="3">
    <source>
        <dbReference type="Proteomes" id="UP000179807"/>
    </source>
</evidence>